<reference evidence="2" key="1">
    <citation type="journal article" date="2023" name="Nat. Plants">
        <title>Single-cell RNA sequencing provides a high-resolution roadmap for understanding the multicellular compartmentation of specialized metabolism.</title>
        <authorList>
            <person name="Sun S."/>
            <person name="Shen X."/>
            <person name="Li Y."/>
            <person name="Li Y."/>
            <person name="Wang S."/>
            <person name="Li R."/>
            <person name="Zhang H."/>
            <person name="Shen G."/>
            <person name="Guo B."/>
            <person name="Wei J."/>
            <person name="Xu J."/>
            <person name="St-Pierre B."/>
            <person name="Chen S."/>
            <person name="Sun C."/>
        </authorList>
    </citation>
    <scope>NUCLEOTIDE SEQUENCE [LARGE SCALE GENOMIC DNA]</scope>
</reference>
<name>A0ACC0BNG1_CATRO</name>
<dbReference type="EMBL" id="CM044703">
    <property type="protein sequence ID" value="KAI5674163.1"/>
    <property type="molecule type" value="Genomic_DNA"/>
</dbReference>
<evidence type="ECO:0000313" key="2">
    <source>
        <dbReference type="Proteomes" id="UP001060085"/>
    </source>
</evidence>
<proteinExistence type="predicted"/>
<comment type="caution">
    <text evidence="1">The sequence shown here is derived from an EMBL/GenBank/DDBJ whole genome shotgun (WGS) entry which is preliminary data.</text>
</comment>
<sequence>MNLEIPNIYHQLSLPPSSSYPRTQRGLSILHHRPWKRRKLKVKHTVRSNLNFNFSNSSSFEHLFQSLISQFPSVNSLELIAPVLGLASGAAIYLSKSEKNSELLNVLNKKRKKSVGDWILFTSPTPFNRFVVLRCPSITLEGSELLENVNERLVKEDRHFVRLNSGRIQVKEDEETREEEDEKLVYQRVCVGTEDGGVLSLDWPANLDLAEERGLDTTLLIVPGTTEGSLERDIKIFVCECLRSGCFPVVMNPRGCAGSPIITSRLFTAADSDDISAAIQYINKARPWTTLMAIGWGYGANMLTKYLAEAGEKTPLTAATCIDNPFDLDEATRSSPYHISLDQKLTSGLIDILRSNKELFQGRAKGFDVKKALSATSLRDFEKAISMISYGFEEIEDFYAKSSSREMVGKVKIPLLFIQNDNGTVPLFSTPRSLIAENPFTSLLLCSYLPASGTTRSRSTISWCQHLTIEWLTAVELGLLKGRHPLLTDVDVTINPSKGLSLVESGVSNKNGRANKLLNLPSLATLDVNSVNHLKDMFEGDSAANLQLRSKNKLKGDLQFEINGLQPENKNSLEQSSAIDAQLVEDEVANPVDSERGQVLQTAEVVMNMLDVTMPETLTEEQKKKVLTAVGRGETFMKALQDAVPEDVRGKLTTAVSGILHNQESNLKFDKLLSIGQIPDAATRIKSKVQGKSGEKPTATGNSGAEDPQTSEQKRADDPIDGSSKSPPSKSETSGAPESELQMSENSQKSVESKHSQTMEGHTIDIPDSDKKGVKDDGNVKEHVVETKQSQTMEGHTTDVPDSDKKVVKDDRNVKENVDLSRERTAVAPDYKDNASETVAKPEGPGAADGIVKDHYKEYDGGKNQTSTKEESTDKTNETNETISVESSTDQISTTPSQTEDKSQLAASTTDVQMTRTEGVDDVKREERKLQQPGSMQDSSKPSFSVSQALDALTGFDDSTQVAVNSVFHVLEDMITQLEEGRDNEDEVKDRDNGTEEKGDKNGHKPEDRPDIQDGEMDDIPSSNGLNSEEKPMPDTVLPRRDYADSFQERYSIGGGKLSSDKSLAHLNGISQQGPLYISANLYEDPLYKEYLRKYLMSKMRSTKSLDLDKTRALFLDYFPEEGQWKLLEQREDSSEIVDDVVTQVKVCSNLNSEAEGTDNIIEPSYLILDSEQQQEQFENGEKTNGNKGYVKKGDDTEDPMLSVKNIVLDTLRVEVERRASAAAIEEIEPNLSKDLELIADAVSLSVEEEEKCVKMNVKDHALEKFGALKGELIIREISLAFENASYLRRILPLGVVVGSSLASLRKYFDVVTDNNEDQSEDVSSDGISKSRDIDHAQPTAEAADRKLYEETSQKNGLDNLIDKDNGKPESKISNGKSVMVGAVTAALGASALLVNQQNAETNGTLSKPFKDKNSLYKGNKNEEEMSENMQNNIVTSLAEKAMSVAGPVVPTKEGGEVDHERLVAMLAELGQKGGILKLVAKVALLWGGIRGAMSLTNKLISFLRMAERPLSQRIFGFVCMVLVLWSPVVVPLLPTLMQGWTGHNPSRIAELACIVGLYVSLLLMVALWGKRIRAYDDPLEQYGLDLNSPLKVQNFVTGLVGGIMLVLTIHSVNILCGLVQPSLPSHLPLSSLDTLTWLKLCGRTLLFVIQGLTTATGVAIVEELLFRSWLPDEIAADYGYHRAIIISGFAFSLSQRSPWSMPGLWLLSLALAGARQQSQGSLSLPIGLRTGILISSFVLQTGGFLTYRPNFPIWVSGSHPFQPFSGVVGLAFSLLLAVMFYPGQTVQSKKVSRAIRE</sequence>
<evidence type="ECO:0000313" key="1">
    <source>
        <dbReference type="EMBL" id="KAI5674163.1"/>
    </source>
</evidence>
<keyword evidence="2" id="KW-1185">Reference proteome</keyword>
<accession>A0ACC0BNG1</accession>
<gene>
    <name evidence="1" type="ORF">M9H77_14527</name>
</gene>
<dbReference type="Proteomes" id="UP001060085">
    <property type="component" value="Linkage Group LG03"/>
</dbReference>
<organism evidence="1 2">
    <name type="scientific">Catharanthus roseus</name>
    <name type="common">Madagascar periwinkle</name>
    <name type="synonym">Vinca rosea</name>
    <dbReference type="NCBI Taxonomy" id="4058"/>
    <lineage>
        <taxon>Eukaryota</taxon>
        <taxon>Viridiplantae</taxon>
        <taxon>Streptophyta</taxon>
        <taxon>Embryophyta</taxon>
        <taxon>Tracheophyta</taxon>
        <taxon>Spermatophyta</taxon>
        <taxon>Magnoliopsida</taxon>
        <taxon>eudicotyledons</taxon>
        <taxon>Gunneridae</taxon>
        <taxon>Pentapetalae</taxon>
        <taxon>asterids</taxon>
        <taxon>lamiids</taxon>
        <taxon>Gentianales</taxon>
        <taxon>Apocynaceae</taxon>
        <taxon>Rauvolfioideae</taxon>
        <taxon>Vinceae</taxon>
        <taxon>Catharanthinae</taxon>
        <taxon>Catharanthus</taxon>
    </lineage>
</organism>
<protein>
    <submittedName>
        <fullName evidence="1">Uncharacterized protein</fullName>
    </submittedName>
</protein>